<dbReference type="eggNOG" id="ENOG502ZFNJ">
    <property type="taxonomic scope" value="Bacteria"/>
</dbReference>
<evidence type="ECO:0000313" key="3">
    <source>
        <dbReference type="Proteomes" id="UP000031419"/>
    </source>
</evidence>
<dbReference type="OrthoDB" id="3556589at2"/>
<comment type="caution">
    <text evidence="2">The sequence shown here is derived from an EMBL/GenBank/DDBJ whole genome shotgun (WGS) entry which is preliminary data.</text>
</comment>
<gene>
    <name evidence="2" type="ORF">GU90_12350</name>
</gene>
<proteinExistence type="predicted"/>
<reference evidence="2 3" key="1">
    <citation type="submission" date="2014-06" db="EMBL/GenBank/DDBJ databases">
        <title>Saccharopolyspora rectivirgula DSM-43113 Genome sequencing.</title>
        <authorList>
            <person name="Barrera C."/>
            <person name="Millon L."/>
            <person name="Rognon B."/>
            <person name="Zaugg C."/>
            <person name="Monod M."/>
        </authorList>
    </citation>
    <scope>NUCLEOTIDE SEQUENCE [LARGE SCALE GENOMIC DNA]</scope>
    <source>
        <strain evidence="2 3">DSM 43113</strain>
    </source>
</reference>
<feature type="region of interest" description="Disordered" evidence="1">
    <location>
        <begin position="12"/>
        <end position="34"/>
    </location>
</feature>
<keyword evidence="3" id="KW-1185">Reference proteome</keyword>
<dbReference type="Proteomes" id="UP000031419">
    <property type="component" value="Unassembled WGS sequence"/>
</dbReference>
<organism evidence="2 3">
    <name type="scientific">Saccharopolyspora rectivirgula</name>
    <dbReference type="NCBI Taxonomy" id="28042"/>
    <lineage>
        <taxon>Bacteria</taxon>
        <taxon>Bacillati</taxon>
        <taxon>Actinomycetota</taxon>
        <taxon>Actinomycetes</taxon>
        <taxon>Pseudonocardiales</taxon>
        <taxon>Pseudonocardiaceae</taxon>
        <taxon>Saccharopolyspora</taxon>
    </lineage>
</organism>
<evidence type="ECO:0000313" key="2">
    <source>
        <dbReference type="EMBL" id="KEI44062.1"/>
    </source>
</evidence>
<accession>A0A073AYD2</accession>
<name>A0A073AYD2_9PSEU</name>
<sequence>MNGSLDVRKFLRQQEDRLPRSSASVPAQRSGEPERISAEQVYRARMAVARSAADADDCRLLLEMLGLVPDEDGQLPVRR</sequence>
<dbReference type="RefSeq" id="WP_029719234.1">
    <property type="nucleotide sequence ID" value="NZ_JAJUIW010000009.1"/>
</dbReference>
<dbReference type="EMBL" id="JNVU01000030">
    <property type="protein sequence ID" value="KEI44062.1"/>
    <property type="molecule type" value="Genomic_DNA"/>
</dbReference>
<evidence type="ECO:0000256" key="1">
    <source>
        <dbReference type="SAM" id="MobiDB-lite"/>
    </source>
</evidence>
<dbReference type="AlphaFoldDB" id="A0A073AYD2"/>
<protein>
    <submittedName>
        <fullName evidence="2">Uncharacterized protein</fullName>
    </submittedName>
</protein>